<dbReference type="SMART" id="SM01230">
    <property type="entry name" value="Gln-synt_C"/>
    <property type="match status" value="1"/>
</dbReference>
<comment type="similarity">
    <text evidence="1 3 4">Belongs to the glutamine synthetase family.</text>
</comment>
<proteinExistence type="inferred from homology"/>
<evidence type="ECO:0000259" key="5">
    <source>
        <dbReference type="PROSITE" id="PS51987"/>
    </source>
</evidence>
<dbReference type="Pfam" id="PF00120">
    <property type="entry name" value="Gln-synt_C"/>
    <property type="match status" value="1"/>
</dbReference>
<evidence type="ECO:0000256" key="2">
    <source>
        <dbReference type="ARBA" id="ARBA00012937"/>
    </source>
</evidence>
<reference evidence="7" key="1">
    <citation type="journal article" date="2019" name="Int. J. Syst. Evol. Microbiol.">
        <title>The Global Catalogue of Microorganisms (GCM) 10K type strain sequencing project: providing services to taxonomists for standard genome sequencing and annotation.</title>
        <authorList>
            <consortium name="The Broad Institute Genomics Platform"/>
            <consortium name="The Broad Institute Genome Sequencing Center for Infectious Disease"/>
            <person name="Wu L."/>
            <person name="Ma J."/>
        </authorList>
    </citation>
    <scope>NUCLEOTIDE SEQUENCE [LARGE SCALE GENOMIC DNA]</scope>
    <source>
        <strain evidence="7">JCM 17250</strain>
    </source>
</reference>
<gene>
    <name evidence="6" type="ORF">GCM10022410_08350</name>
</gene>
<feature type="domain" description="GS catalytic" evidence="5">
    <location>
        <begin position="154"/>
        <end position="552"/>
    </location>
</feature>
<organism evidence="6 7">
    <name type="scientific">Amphibacillus indicireducens</name>
    <dbReference type="NCBI Taxonomy" id="1076330"/>
    <lineage>
        <taxon>Bacteria</taxon>
        <taxon>Bacillati</taxon>
        <taxon>Bacillota</taxon>
        <taxon>Bacilli</taxon>
        <taxon>Bacillales</taxon>
        <taxon>Bacillaceae</taxon>
        <taxon>Amphibacillus</taxon>
    </lineage>
</organism>
<evidence type="ECO:0000256" key="3">
    <source>
        <dbReference type="PROSITE-ProRule" id="PRU01331"/>
    </source>
</evidence>
<dbReference type="Gene3D" id="3.30.590.10">
    <property type="entry name" value="Glutamine synthetase/guanido kinase, catalytic domain"/>
    <property type="match status" value="1"/>
</dbReference>
<evidence type="ECO:0000313" key="6">
    <source>
        <dbReference type="EMBL" id="GAA4064082.1"/>
    </source>
</evidence>
<dbReference type="SUPFAM" id="SSF55931">
    <property type="entry name" value="Glutamine synthetase/guanido kinase"/>
    <property type="match status" value="1"/>
</dbReference>
<dbReference type="PANTHER" id="PTHR43407">
    <property type="entry name" value="GLUTAMINE SYNTHETASE"/>
    <property type="match status" value="1"/>
</dbReference>
<name>A0ABP7VC56_9BACI</name>
<dbReference type="InterPro" id="IPR014746">
    <property type="entry name" value="Gln_synth/guanido_kin_cat_dom"/>
</dbReference>
<protein>
    <recommendedName>
        <fullName evidence="2">glutamine synthetase</fullName>
        <ecNumber evidence="2">6.3.1.2</ecNumber>
    </recommendedName>
</protein>
<evidence type="ECO:0000313" key="7">
    <source>
        <dbReference type="Proteomes" id="UP001501734"/>
    </source>
</evidence>
<evidence type="ECO:0000256" key="1">
    <source>
        <dbReference type="ARBA" id="ARBA00009897"/>
    </source>
</evidence>
<evidence type="ECO:0000256" key="4">
    <source>
        <dbReference type="RuleBase" id="RU000384"/>
    </source>
</evidence>
<dbReference type="Proteomes" id="UP001501734">
    <property type="component" value="Unassembled WGS sequence"/>
</dbReference>
<dbReference type="InterPro" id="IPR008146">
    <property type="entry name" value="Gln_synth_cat_dom"/>
</dbReference>
<dbReference type="EMBL" id="BAABDL010000046">
    <property type="protein sequence ID" value="GAA4064082.1"/>
    <property type="molecule type" value="Genomic_DNA"/>
</dbReference>
<sequence>MKENLIYTIKKEQHNEVGLKALLEKHPEIKFISLAGIDLVGHETEEKIPIKAFIKDIKTFLYGVVVQTDGSSVYLPNIATLDNAKIDIKADLDRNWFVDYNFENIDEETGLPTGTLKIPSFLFHEGVAVCSRHILLNAVNYFEKQVIHLIEECDRFVADFGFGATDIDKINVTAATELEFWVRTPNDSRDIGELSTSQELHEQYWATTRGSVRTALEQTLDCIDNYGFEPEMGHKEVGGVKAKLSSAGALSGIMEQLEIDWKYTSALQAADNEMMIKKIIKEVFRKNGLDVTFLAKPIPSVAGSGEHTHIGVTSKLKSDQYVNLFNPNDGTYLSIFGYGAMMGILKNYQMIDPFVSASNEAFKRLKKGFEAPISTVTSLGRDVNTPSRNRTVLLGLIRDEANPMATRFELRSPNPHTNTFLCLTSMLLSMVDGIDYALLNNKTEDQLLAELSKAPDQEADYLEQSRAYRSEKNVFDDFSDQERGLYFGEAPQTVYENLQAFKRYPNKLSVLKRGDVLTEKLLDSYQSAHLNKWVTEIEHRILPTLFQEILEIKKMHDPSNTSDLDLSYWNKIGQLKNQLAKDSLDKKSLFTRIKNAIDKEDYQTVSDLQKQITTQMQKLKDLYLLYENNMID</sequence>
<dbReference type="PANTHER" id="PTHR43407:SF1">
    <property type="entry name" value="LENGSIN"/>
    <property type="match status" value="1"/>
</dbReference>
<keyword evidence="7" id="KW-1185">Reference proteome</keyword>
<dbReference type="RefSeq" id="WP_344910627.1">
    <property type="nucleotide sequence ID" value="NZ_BAABDL010000046.1"/>
</dbReference>
<dbReference type="PROSITE" id="PS51987">
    <property type="entry name" value="GS_CATALYTIC"/>
    <property type="match status" value="1"/>
</dbReference>
<dbReference type="EC" id="6.3.1.2" evidence="2"/>
<comment type="caution">
    <text evidence="6">The sequence shown here is derived from an EMBL/GenBank/DDBJ whole genome shotgun (WGS) entry which is preliminary data.</text>
</comment>
<accession>A0ABP7VC56</accession>